<organism evidence="2 3">
    <name type="scientific">Aquimarina litoralis</name>
    <dbReference type="NCBI Taxonomy" id="584605"/>
    <lineage>
        <taxon>Bacteria</taxon>
        <taxon>Pseudomonadati</taxon>
        <taxon>Bacteroidota</taxon>
        <taxon>Flavobacteriia</taxon>
        <taxon>Flavobacteriales</taxon>
        <taxon>Flavobacteriaceae</taxon>
        <taxon>Aquimarina</taxon>
    </lineage>
</organism>
<dbReference type="EMBL" id="BAAAGE010000001">
    <property type="protein sequence ID" value="GAA0714753.1"/>
    <property type="molecule type" value="Genomic_DNA"/>
</dbReference>
<proteinExistence type="predicted"/>
<comment type="caution">
    <text evidence="2">The sequence shown here is derived from an EMBL/GenBank/DDBJ whole genome shotgun (WGS) entry which is preliminary data.</text>
</comment>
<dbReference type="Pfam" id="PF02602">
    <property type="entry name" value="HEM4"/>
    <property type="match status" value="1"/>
</dbReference>
<feature type="domain" description="Tetrapyrrole biosynthesis uroporphyrinogen III synthase" evidence="1">
    <location>
        <begin position="19"/>
        <end position="208"/>
    </location>
</feature>
<accession>A0ABP3TTD0</accession>
<dbReference type="PANTHER" id="PTHR12390">
    <property type="entry name" value="UROPORPHYRINOGEN III SYNTHASE"/>
    <property type="match status" value="1"/>
</dbReference>
<dbReference type="SUPFAM" id="SSF69618">
    <property type="entry name" value="HemD-like"/>
    <property type="match status" value="1"/>
</dbReference>
<dbReference type="CDD" id="cd06578">
    <property type="entry name" value="HemD"/>
    <property type="match status" value="1"/>
</dbReference>
<reference evidence="3" key="1">
    <citation type="journal article" date="2019" name="Int. J. Syst. Evol. Microbiol.">
        <title>The Global Catalogue of Microorganisms (GCM) 10K type strain sequencing project: providing services to taxonomists for standard genome sequencing and annotation.</title>
        <authorList>
            <consortium name="The Broad Institute Genomics Platform"/>
            <consortium name="The Broad Institute Genome Sequencing Center for Infectious Disease"/>
            <person name="Wu L."/>
            <person name="Ma J."/>
        </authorList>
    </citation>
    <scope>NUCLEOTIDE SEQUENCE [LARGE SCALE GENOMIC DNA]</scope>
    <source>
        <strain evidence="3">JCM 15974</strain>
    </source>
</reference>
<gene>
    <name evidence="2" type="ORF">GCM10009430_08330</name>
</gene>
<dbReference type="RefSeq" id="WP_343910776.1">
    <property type="nucleotide sequence ID" value="NZ_BAAAGE010000001.1"/>
</dbReference>
<protein>
    <submittedName>
        <fullName evidence="2">Uroporphyrinogen-III synthase</fullName>
    </submittedName>
</protein>
<dbReference type="PANTHER" id="PTHR12390:SF0">
    <property type="entry name" value="UROPORPHYRINOGEN-III SYNTHASE"/>
    <property type="match status" value="1"/>
</dbReference>
<dbReference type="Proteomes" id="UP001501758">
    <property type="component" value="Unassembled WGS sequence"/>
</dbReference>
<sequence length="220" mass="24680">MKVEPTILSTKKLSYSQKELLLNSGIGFVEYDAIEIEFLNVTIDQLIQNAIFTSKNAVKVMLNSGVAIQRCFCVGDNTKKLLQQGGIEVIETAHNAKDLAEIIVKNYQQEKFHFFCGNLRRDELPSILSQNKISLEEIVVYKTLKKSTKIDRVFDGILFFSPSGVESYTSTNEIKESMVFCIGSTTASDAKAHTDNIIIANKPTVENVIVQAVKYFDKRI</sequence>
<keyword evidence="3" id="KW-1185">Reference proteome</keyword>
<name>A0ABP3TTD0_9FLAO</name>
<dbReference type="InterPro" id="IPR039793">
    <property type="entry name" value="UROS/Hem4"/>
</dbReference>
<dbReference type="InterPro" id="IPR036108">
    <property type="entry name" value="4pyrrol_syn_uPrphyn_synt_sf"/>
</dbReference>
<evidence type="ECO:0000313" key="3">
    <source>
        <dbReference type="Proteomes" id="UP001501758"/>
    </source>
</evidence>
<evidence type="ECO:0000313" key="2">
    <source>
        <dbReference type="EMBL" id="GAA0714753.1"/>
    </source>
</evidence>
<evidence type="ECO:0000259" key="1">
    <source>
        <dbReference type="Pfam" id="PF02602"/>
    </source>
</evidence>
<dbReference type="InterPro" id="IPR003754">
    <property type="entry name" value="4pyrrol_synth_uPrphyn_synth"/>
</dbReference>
<dbReference type="Gene3D" id="3.40.50.10090">
    <property type="match status" value="2"/>
</dbReference>